<keyword evidence="5" id="KW-0963">Cytoplasm</keyword>
<evidence type="ECO:0000256" key="3">
    <source>
        <dbReference type="ARBA" id="ARBA00006478"/>
    </source>
</evidence>
<evidence type="ECO:0000313" key="19">
    <source>
        <dbReference type="Proteomes" id="UP001212411"/>
    </source>
</evidence>
<keyword evidence="11" id="KW-0418">Kinase</keyword>
<keyword evidence="6" id="KW-0597">Phosphoprotein</keyword>
<organism evidence="18 19">
    <name type="scientific">Schizosaccharomyces osmophilus</name>
    <dbReference type="NCBI Taxonomy" id="2545709"/>
    <lineage>
        <taxon>Eukaryota</taxon>
        <taxon>Fungi</taxon>
        <taxon>Dikarya</taxon>
        <taxon>Ascomycota</taxon>
        <taxon>Taphrinomycotina</taxon>
        <taxon>Schizosaccharomycetes</taxon>
        <taxon>Schizosaccharomycetales</taxon>
        <taxon>Schizosaccharomycetaceae</taxon>
        <taxon>Schizosaccharomyces</taxon>
    </lineage>
</organism>
<dbReference type="GO" id="GO:0006015">
    <property type="term" value="P:5-phosphoribose 1-diphosphate biosynthetic process"/>
    <property type="evidence" value="ECO:0007669"/>
    <property type="project" value="TreeGrafter"/>
</dbReference>
<evidence type="ECO:0000256" key="7">
    <source>
        <dbReference type="ARBA" id="ARBA00022679"/>
    </source>
</evidence>
<evidence type="ECO:0000256" key="15">
    <source>
        <dbReference type="ARBA" id="ARBA00049535"/>
    </source>
</evidence>
<evidence type="ECO:0000256" key="16">
    <source>
        <dbReference type="ARBA" id="ARBA00077829"/>
    </source>
</evidence>
<feature type="domain" description="Ribose-phosphate pyrophosphokinase N-terminal" evidence="17">
    <location>
        <begin position="5"/>
        <end position="120"/>
    </location>
</feature>
<sequence>MKSAAIIGGTSHPELLRLISQRLGIKPCEVSLKRFSNGETSVEIHDSVRDKDVFVLQSGSSTVNDSLMELLIIINACKGGSARRITAVMPYFPYSKQSKMRKYRDAITARMVANLLTVAGVDHIITLDLHASQMQGFFTRPVDNLYAEPNIAEWIRRNVEDWQEAVVVSKSPGGAKRVTSMADTLGLEFALCNTDRSRRSHFPRTMDESIMEEQRVTNRHPDHPRIHTSKYLLGHIVDDEEVVGTPASNVSEDCQLENTYSQGGCPSDDEEEEKIMSASIFTERMITLVGDVRGKTTLLMDDMIENPTTFIIAAEHLVKRCGAKRVIVMGSHGIFQNNCLRDLENCNYIEQIVVTNTYPIKPQSLAQSTKLALIDISGVLAEAIRRTHNGESISFLFKKAH</sequence>
<dbReference type="NCBIfam" id="TIGR01251">
    <property type="entry name" value="ribP_PPkin"/>
    <property type="match status" value="1"/>
</dbReference>
<comment type="catalytic activity">
    <reaction evidence="15">
        <text>D-ribose 5-phosphate + ATP = 5-phospho-alpha-D-ribose 1-diphosphate + AMP + H(+)</text>
        <dbReference type="Rhea" id="RHEA:15609"/>
        <dbReference type="ChEBI" id="CHEBI:15378"/>
        <dbReference type="ChEBI" id="CHEBI:30616"/>
        <dbReference type="ChEBI" id="CHEBI:58017"/>
        <dbReference type="ChEBI" id="CHEBI:78346"/>
        <dbReference type="ChEBI" id="CHEBI:456215"/>
        <dbReference type="EC" id="2.7.6.1"/>
    </reaction>
</comment>
<evidence type="ECO:0000256" key="6">
    <source>
        <dbReference type="ARBA" id="ARBA00022553"/>
    </source>
</evidence>
<protein>
    <recommendedName>
        <fullName evidence="14">Ribose-phosphate pyrophosphokinase 1</fullName>
        <ecNumber evidence="4">2.7.6.1</ecNumber>
    </recommendedName>
    <alternativeName>
        <fullName evidence="16">Phosphoribosyl pyrophosphate synthase 1</fullName>
    </alternativeName>
</protein>
<evidence type="ECO:0000256" key="2">
    <source>
        <dbReference type="ARBA" id="ARBA00004996"/>
    </source>
</evidence>
<dbReference type="GO" id="GO:0005524">
    <property type="term" value="F:ATP binding"/>
    <property type="evidence" value="ECO:0007669"/>
    <property type="project" value="UniProtKB-KW"/>
</dbReference>
<dbReference type="InterPro" id="IPR000842">
    <property type="entry name" value="PRib_PP_synth_CS"/>
</dbReference>
<evidence type="ECO:0000313" key="18">
    <source>
        <dbReference type="EMBL" id="WBW73564.1"/>
    </source>
</evidence>
<dbReference type="CDD" id="cd06223">
    <property type="entry name" value="PRTases_typeI"/>
    <property type="match status" value="1"/>
</dbReference>
<dbReference type="AlphaFoldDB" id="A0AAF0AX64"/>
<dbReference type="GO" id="GO:0016301">
    <property type="term" value="F:kinase activity"/>
    <property type="evidence" value="ECO:0007669"/>
    <property type="project" value="UniProtKB-KW"/>
</dbReference>
<keyword evidence="9" id="KW-0545">Nucleotide biosynthesis</keyword>
<dbReference type="PANTHER" id="PTHR10210:SF57">
    <property type="entry name" value="RIBOSE-PHOSPHATE DIPHOSPHOKINASE"/>
    <property type="match status" value="1"/>
</dbReference>
<dbReference type="EC" id="2.7.6.1" evidence="4"/>
<evidence type="ECO:0000256" key="8">
    <source>
        <dbReference type="ARBA" id="ARBA00022723"/>
    </source>
</evidence>
<evidence type="ECO:0000256" key="9">
    <source>
        <dbReference type="ARBA" id="ARBA00022727"/>
    </source>
</evidence>
<dbReference type="InterPro" id="IPR029099">
    <property type="entry name" value="Pribosyltran_N"/>
</dbReference>
<dbReference type="Proteomes" id="UP001212411">
    <property type="component" value="Chromosome 2"/>
</dbReference>
<evidence type="ECO:0000256" key="11">
    <source>
        <dbReference type="ARBA" id="ARBA00022777"/>
    </source>
</evidence>
<dbReference type="InterPro" id="IPR000836">
    <property type="entry name" value="PRTase_dom"/>
</dbReference>
<dbReference type="Gene3D" id="3.40.50.2020">
    <property type="match status" value="4"/>
</dbReference>
<gene>
    <name evidence="18" type="ORF">SOMG_03672</name>
</gene>
<reference evidence="18 19" key="1">
    <citation type="journal article" date="2023" name="G3 (Bethesda)">
        <title>A high-quality reference genome for the fission yeast Schizosaccharomyces osmophilus.</title>
        <authorList>
            <person name="Jia G.S."/>
            <person name="Zhang W.C."/>
            <person name="Liang Y."/>
            <person name="Liu X.H."/>
            <person name="Rhind N."/>
            <person name="Pidoux A."/>
            <person name="Brysch-Herzberg M."/>
            <person name="Du L.L."/>
        </authorList>
    </citation>
    <scope>NUCLEOTIDE SEQUENCE [LARGE SCALE GENOMIC DNA]</scope>
    <source>
        <strain evidence="18 19">CBS 15793</strain>
    </source>
</reference>
<evidence type="ECO:0000256" key="13">
    <source>
        <dbReference type="ARBA" id="ARBA00022842"/>
    </source>
</evidence>
<dbReference type="SUPFAM" id="SSF53271">
    <property type="entry name" value="PRTase-like"/>
    <property type="match status" value="2"/>
</dbReference>
<dbReference type="InterPro" id="IPR005946">
    <property type="entry name" value="Rib-P_diPkinase"/>
</dbReference>
<dbReference type="PROSITE" id="PS00114">
    <property type="entry name" value="PRPP_SYNTHASE"/>
    <property type="match status" value="1"/>
</dbReference>
<dbReference type="GeneID" id="80877150"/>
<comment type="similarity">
    <text evidence="3">Belongs to the ribose-phosphate pyrophosphokinase family.</text>
</comment>
<comment type="subcellular location">
    <subcellularLocation>
        <location evidence="1">Cytoplasm</location>
    </subcellularLocation>
</comment>
<evidence type="ECO:0000256" key="12">
    <source>
        <dbReference type="ARBA" id="ARBA00022840"/>
    </source>
</evidence>
<dbReference type="InterPro" id="IPR029057">
    <property type="entry name" value="PRTase-like"/>
</dbReference>
<dbReference type="GO" id="GO:0002189">
    <property type="term" value="C:ribose phosphate diphosphokinase complex"/>
    <property type="evidence" value="ECO:0007669"/>
    <property type="project" value="UniProtKB-ARBA"/>
</dbReference>
<dbReference type="EMBL" id="CP115612">
    <property type="protein sequence ID" value="WBW73564.1"/>
    <property type="molecule type" value="Genomic_DNA"/>
</dbReference>
<comment type="pathway">
    <text evidence="2">Metabolic intermediate biosynthesis; 5-phospho-alpha-D-ribose 1-diphosphate biosynthesis; 5-phospho-alpha-D-ribose 1-diphosphate from D-ribose 5-phosphate (route I): step 1/1.</text>
</comment>
<dbReference type="FunFam" id="3.40.50.2020:FF:000017">
    <property type="entry name" value="Ribose-phosphate pyrophosphokinase 1"/>
    <property type="match status" value="1"/>
</dbReference>
<proteinExistence type="inferred from homology"/>
<evidence type="ECO:0000256" key="4">
    <source>
        <dbReference type="ARBA" id="ARBA00013247"/>
    </source>
</evidence>
<evidence type="ECO:0000256" key="14">
    <source>
        <dbReference type="ARBA" id="ARBA00040334"/>
    </source>
</evidence>
<accession>A0AAF0AX64</accession>
<evidence type="ECO:0000259" key="17">
    <source>
        <dbReference type="Pfam" id="PF13793"/>
    </source>
</evidence>
<dbReference type="FunFam" id="3.40.50.2020:FF:000043">
    <property type="entry name" value="Ribose-phosphate pyrophosphokinase 1"/>
    <property type="match status" value="1"/>
</dbReference>
<keyword evidence="12" id="KW-0067">ATP-binding</keyword>
<name>A0AAF0AX64_9SCHI</name>
<keyword evidence="19" id="KW-1185">Reference proteome</keyword>
<dbReference type="PANTHER" id="PTHR10210">
    <property type="entry name" value="RIBOSE-PHOSPHATE DIPHOSPHOKINASE FAMILY MEMBER"/>
    <property type="match status" value="1"/>
</dbReference>
<keyword evidence="10" id="KW-0547">Nucleotide-binding</keyword>
<dbReference type="GO" id="GO:0009156">
    <property type="term" value="P:ribonucleoside monophosphate biosynthetic process"/>
    <property type="evidence" value="ECO:0007669"/>
    <property type="project" value="InterPro"/>
</dbReference>
<dbReference type="RefSeq" id="XP_056037807.1">
    <property type="nucleotide sequence ID" value="XM_056182461.1"/>
</dbReference>
<dbReference type="KEGG" id="som:SOMG_03672"/>
<dbReference type="Pfam" id="PF14572">
    <property type="entry name" value="Pribosyl_synth"/>
    <property type="match status" value="1"/>
</dbReference>
<evidence type="ECO:0000256" key="10">
    <source>
        <dbReference type="ARBA" id="ARBA00022741"/>
    </source>
</evidence>
<dbReference type="Pfam" id="PF13793">
    <property type="entry name" value="Pribosyltran_N"/>
    <property type="match status" value="1"/>
</dbReference>
<dbReference type="GO" id="GO:0004749">
    <property type="term" value="F:ribose phosphate diphosphokinase activity"/>
    <property type="evidence" value="ECO:0007669"/>
    <property type="project" value="UniProtKB-EC"/>
</dbReference>
<dbReference type="GO" id="GO:0000287">
    <property type="term" value="F:magnesium ion binding"/>
    <property type="evidence" value="ECO:0007669"/>
    <property type="project" value="InterPro"/>
</dbReference>
<evidence type="ECO:0000256" key="1">
    <source>
        <dbReference type="ARBA" id="ARBA00004496"/>
    </source>
</evidence>
<keyword evidence="7" id="KW-0808">Transferase</keyword>
<keyword evidence="13" id="KW-0460">Magnesium</keyword>
<evidence type="ECO:0000256" key="5">
    <source>
        <dbReference type="ARBA" id="ARBA00022490"/>
    </source>
</evidence>
<dbReference type="GO" id="GO:0005737">
    <property type="term" value="C:cytoplasm"/>
    <property type="evidence" value="ECO:0007669"/>
    <property type="project" value="UniProtKB-SubCell"/>
</dbReference>
<keyword evidence="8" id="KW-0479">Metal-binding</keyword>
<dbReference type="GO" id="GO:0006164">
    <property type="term" value="P:purine nucleotide biosynthetic process"/>
    <property type="evidence" value="ECO:0007669"/>
    <property type="project" value="TreeGrafter"/>
</dbReference>
<dbReference type="SMART" id="SM01400">
    <property type="entry name" value="Pribosyltran_N"/>
    <property type="match status" value="1"/>
</dbReference>